<feature type="transmembrane region" description="Helical" evidence="1">
    <location>
        <begin position="6"/>
        <end position="23"/>
    </location>
</feature>
<keyword evidence="1" id="KW-0812">Transmembrane</keyword>
<keyword evidence="1" id="KW-0472">Membrane</keyword>
<reference evidence="2 3" key="1">
    <citation type="submission" date="2022-06" db="EMBL/GenBank/DDBJ databases">
        <title>Isolation of gut microbiota from human fecal samples.</title>
        <authorList>
            <person name="Pamer E.G."/>
            <person name="Barat B."/>
            <person name="Waligurski E."/>
            <person name="Medina S."/>
            <person name="Paddock L."/>
            <person name="Mostad J."/>
        </authorList>
    </citation>
    <scope>NUCLEOTIDE SEQUENCE [LARGE SCALE GENOMIC DNA]</scope>
    <source>
        <strain evidence="2 3">DFI.9.73</strain>
    </source>
</reference>
<dbReference type="Proteomes" id="UP001524473">
    <property type="component" value="Unassembled WGS sequence"/>
</dbReference>
<evidence type="ECO:0000313" key="2">
    <source>
        <dbReference type="EMBL" id="MCQ4839751.1"/>
    </source>
</evidence>
<sequence length="44" mass="5010">MLDILLLVIAGIIAVILNFFSNMQKKIRRRSLHSAQSVNRTSQL</sequence>
<organism evidence="2 3">
    <name type="scientific">Neglectibacter timonensis</name>
    <dbReference type="NCBI Taxonomy" id="1776382"/>
    <lineage>
        <taxon>Bacteria</taxon>
        <taxon>Bacillati</taxon>
        <taxon>Bacillota</taxon>
        <taxon>Clostridia</taxon>
        <taxon>Eubacteriales</taxon>
        <taxon>Oscillospiraceae</taxon>
        <taxon>Neglectibacter</taxon>
    </lineage>
</organism>
<protein>
    <submittedName>
        <fullName evidence="2">Uncharacterized protein</fullName>
    </submittedName>
</protein>
<comment type="caution">
    <text evidence="2">The sequence shown here is derived from an EMBL/GenBank/DDBJ whole genome shotgun (WGS) entry which is preliminary data.</text>
</comment>
<dbReference type="EMBL" id="JANFZH010000014">
    <property type="protein sequence ID" value="MCQ4839751.1"/>
    <property type="molecule type" value="Genomic_DNA"/>
</dbReference>
<name>A0ABT1RYJ8_9FIRM</name>
<keyword evidence="3" id="KW-1185">Reference proteome</keyword>
<proteinExistence type="predicted"/>
<dbReference type="RefSeq" id="WP_256191750.1">
    <property type="nucleotide sequence ID" value="NZ_CABKVV010000013.1"/>
</dbReference>
<keyword evidence="1" id="KW-1133">Transmembrane helix</keyword>
<dbReference type="GeneID" id="90534135"/>
<accession>A0ABT1RYJ8</accession>
<gene>
    <name evidence="2" type="ORF">NE695_07475</name>
</gene>
<evidence type="ECO:0000256" key="1">
    <source>
        <dbReference type="SAM" id="Phobius"/>
    </source>
</evidence>
<evidence type="ECO:0000313" key="3">
    <source>
        <dbReference type="Proteomes" id="UP001524473"/>
    </source>
</evidence>